<dbReference type="EMBL" id="KF673550">
    <property type="protein sequence ID" value="AHA41752.1"/>
    <property type="molecule type" value="Genomic_DNA"/>
</dbReference>
<organism evidence="3">
    <name type="scientific">Ganoderma sinense</name>
    <dbReference type="NCBI Taxonomy" id="36075"/>
    <lineage>
        <taxon>Eukaryota</taxon>
        <taxon>Fungi</taxon>
        <taxon>Dikarya</taxon>
        <taxon>Basidiomycota</taxon>
        <taxon>Agaricomycotina</taxon>
        <taxon>Agaricomycetes</taxon>
        <taxon>Polyporales</taxon>
        <taxon>Polyporaceae</taxon>
        <taxon>Ganoderma</taxon>
    </lineage>
</organism>
<dbReference type="SUPFAM" id="SSF82771">
    <property type="entry name" value="GIY-YIG endonuclease"/>
    <property type="match status" value="1"/>
</dbReference>
<evidence type="ECO:0000259" key="2">
    <source>
        <dbReference type="PROSITE" id="PS50164"/>
    </source>
</evidence>
<evidence type="ECO:0000256" key="1">
    <source>
        <dbReference type="ARBA" id="ARBA00010045"/>
    </source>
</evidence>
<dbReference type="PROSITE" id="PS50164">
    <property type="entry name" value="GIY_YIG"/>
    <property type="match status" value="1"/>
</dbReference>
<gene>
    <name evidence="3" type="primary">orf267</name>
    <name evidence="3" type="ORF">Gasi_Mp42</name>
</gene>
<proteinExistence type="predicted"/>
<dbReference type="Gene3D" id="3.40.1440.10">
    <property type="entry name" value="GIY-YIG endonuclease"/>
    <property type="match status" value="1"/>
</dbReference>
<evidence type="ECO:0000313" key="3">
    <source>
        <dbReference type="EMBL" id="AHA41752.1"/>
    </source>
</evidence>
<dbReference type="InterPro" id="IPR003611">
    <property type="entry name" value="NUMOD3"/>
</dbReference>
<sequence>MFEITSCTNENILLSAISFFPLGPFVKPIFLNEPVRVYYPKLNKNLIGTDNKKRVVIYQWTNLINGHIYIGSASTGSTRLLNYFSPSVLLRNLPIYNSLKKYGHNNFCLAILEDLGLLKQVSKKFILEREQYYLDILFTKYLDRKLNLSPTAGTTLGFKHSSIFKLDRKGSLNPMFGKTFSSEFLSMQTRNRKGKNNPLFGTVKSPATIAKSQKLVYVYEAETLKRIGVFSTVECSKHLKMGKDTLTKYLNSKLPFKGKIFSSVQLD</sequence>
<reference evidence="3" key="1">
    <citation type="submission" date="2013-09" db="EMBL/GenBank/DDBJ databases">
        <title>The mitochondrial genome sequence of Ganoderma sinense.</title>
        <authorList>
            <person name="Qian J."/>
        </authorList>
    </citation>
    <scope>NUCLEOTIDE SEQUENCE</scope>
</reference>
<dbReference type="AlphaFoldDB" id="V5KVQ5"/>
<protein>
    <recommendedName>
        <fullName evidence="2">GIY-YIG domain-containing protein</fullName>
    </recommendedName>
</protein>
<dbReference type="InterPro" id="IPR035901">
    <property type="entry name" value="GIY-YIG_endonuc_sf"/>
</dbReference>
<dbReference type="SMART" id="SM00465">
    <property type="entry name" value="GIYc"/>
    <property type="match status" value="1"/>
</dbReference>
<dbReference type="InterPro" id="IPR006350">
    <property type="entry name" value="Intron_endoG1"/>
</dbReference>
<dbReference type="NCBIfam" id="TIGR01453">
    <property type="entry name" value="grpIintron_endo"/>
    <property type="match status" value="1"/>
</dbReference>
<geneLocation type="mitochondrion" evidence="3"/>
<accession>V5KVQ5</accession>
<dbReference type="GO" id="GO:0003677">
    <property type="term" value="F:DNA binding"/>
    <property type="evidence" value="ECO:0007669"/>
    <property type="project" value="InterPro"/>
</dbReference>
<dbReference type="SUPFAM" id="SSF64496">
    <property type="entry name" value="DNA-binding domain of intron-encoded endonucleases"/>
    <property type="match status" value="1"/>
</dbReference>
<keyword evidence="3" id="KW-0496">Mitochondrion</keyword>
<feature type="domain" description="GIY-YIG" evidence="2">
    <location>
        <begin position="53"/>
        <end position="143"/>
    </location>
</feature>
<dbReference type="Pfam" id="PF07460">
    <property type="entry name" value="NUMOD3"/>
    <property type="match status" value="1"/>
</dbReference>
<dbReference type="GeneID" id="17728425"/>
<dbReference type="CDD" id="cd10445">
    <property type="entry name" value="GIY-YIG_bI1_like"/>
    <property type="match status" value="1"/>
</dbReference>
<dbReference type="InterPro" id="IPR000305">
    <property type="entry name" value="GIY-YIG_endonuc"/>
</dbReference>
<dbReference type="RefSeq" id="YP_008854752.1">
    <property type="nucleotide sequence ID" value="NC_022933.1"/>
</dbReference>
<comment type="similarity">
    <text evidence="1">To endonucleases of group I introns of fungi and phage.</text>
</comment>
<dbReference type="GO" id="GO:0004519">
    <property type="term" value="F:endonuclease activity"/>
    <property type="evidence" value="ECO:0007669"/>
    <property type="project" value="InterPro"/>
</dbReference>
<name>V5KVQ5_9APHY</name>